<dbReference type="Proteomes" id="UP000214603">
    <property type="component" value="Unassembled WGS sequence"/>
</dbReference>
<dbReference type="EMBL" id="NJIH01000004">
    <property type="protein sequence ID" value="OWT61756.1"/>
    <property type="molecule type" value="Genomic_DNA"/>
</dbReference>
<feature type="domain" description="Zinc finger CHCC-type" evidence="1">
    <location>
        <begin position="24"/>
        <end position="59"/>
    </location>
</feature>
<dbReference type="Pfam" id="PF10276">
    <property type="entry name" value="zf-CHCC"/>
    <property type="match status" value="1"/>
</dbReference>
<dbReference type="AlphaFoldDB" id="A0A225MKA5"/>
<accession>A0A225MKA5</accession>
<dbReference type="Gene3D" id="2.60.260.40">
    <property type="entry name" value="q5lls5 like domains"/>
    <property type="match status" value="1"/>
</dbReference>
<sequence length="70" mass="7787">MTSADQPSHPEQPTIYVEAKDLPVYCPGPKAPLWSMHPRVYIEVVKTGRALCPYCGAAYQLKEGEHVHGH</sequence>
<dbReference type="RefSeq" id="WP_088602843.1">
    <property type="nucleotide sequence ID" value="NZ_NJIH01000004.1"/>
</dbReference>
<protein>
    <recommendedName>
        <fullName evidence="1">Zinc finger CHCC-type domain-containing protein</fullName>
    </recommendedName>
</protein>
<dbReference type="InterPro" id="IPR019401">
    <property type="entry name" value="Znf_CHCC"/>
</dbReference>
<comment type="caution">
    <text evidence="2">The sequence shown here is derived from an EMBL/GenBank/DDBJ whole genome shotgun (WGS) entry which is preliminary data.</text>
</comment>
<gene>
    <name evidence="2" type="ORF">CEY11_07890</name>
</gene>
<name>A0A225MKA5_9BURK</name>
<reference evidence="3" key="1">
    <citation type="submission" date="2017-06" db="EMBL/GenBank/DDBJ databases">
        <title>Herbaspirillum phytohormonus sp. nov., isolated from the root nodule of Robinia pseudoacacia in lead-zinc mine.</title>
        <authorList>
            <person name="Fan M."/>
            <person name="Lin Y."/>
        </authorList>
    </citation>
    <scope>NUCLEOTIDE SEQUENCE [LARGE SCALE GENOMIC DNA]</scope>
    <source>
        <strain evidence="3">SC-089</strain>
    </source>
</reference>
<organism evidence="2 3">
    <name type="scientific">Candidimonas nitroreducens</name>
    <dbReference type="NCBI Taxonomy" id="683354"/>
    <lineage>
        <taxon>Bacteria</taxon>
        <taxon>Pseudomonadati</taxon>
        <taxon>Pseudomonadota</taxon>
        <taxon>Betaproteobacteria</taxon>
        <taxon>Burkholderiales</taxon>
        <taxon>Alcaligenaceae</taxon>
        <taxon>Candidimonas</taxon>
    </lineage>
</organism>
<dbReference type="OrthoDB" id="9806844at2"/>
<keyword evidence="3" id="KW-1185">Reference proteome</keyword>
<proteinExistence type="predicted"/>
<evidence type="ECO:0000259" key="1">
    <source>
        <dbReference type="Pfam" id="PF10276"/>
    </source>
</evidence>
<evidence type="ECO:0000313" key="3">
    <source>
        <dbReference type="Proteomes" id="UP000214603"/>
    </source>
</evidence>
<evidence type="ECO:0000313" key="2">
    <source>
        <dbReference type="EMBL" id="OWT61756.1"/>
    </source>
</evidence>